<dbReference type="KEGG" id="peh:Spb1_03720"/>
<protein>
    <recommendedName>
        <fullName evidence="4">LTXXQ motif protein</fullName>
    </recommendedName>
</protein>
<organism evidence="2 3">
    <name type="scientific">Planctopirus ephydatiae</name>
    <dbReference type="NCBI Taxonomy" id="2528019"/>
    <lineage>
        <taxon>Bacteria</taxon>
        <taxon>Pseudomonadati</taxon>
        <taxon>Planctomycetota</taxon>
        <taxon>Planctomycetia</taxon>
        <taxon>Planctomycetales</taxon>
        <taxon>Planctomycetaceae</taxon>
        <taxon>Planctopirus</taxon>
    </lineage>
</organism>
<keyword evidence="3" id="KW-1185">Reference proteome</keyword>
<evidence type="ECO:0008006" key="4">
    <source>
        <dbReference type="Google" id="ProtNLM"/>
    </source>
</evidence>
<accession>A0A518GIU4</accession>
<evidence type="ECO:0000313" key="3">
    <source>
        <dbReference type="Proteomes" id="UP000315349"/>
    </source>
</evidence>
<name>A0A518GIU4_9PLAN</name>
<reference evidence="2 3" key="1">
    <citation type="submission" date="2019-02" db="EMBL/GenBank/DDBJ databases">
        <title>Deep-cultivation of Planctomycetes and their phenomic and genomic characterization uncovers novel biology.</title>
        <authorList>
            <person name="Wiegand S."/>
            <person name="Jogler M."/>
            <person name="Boedeker C."/>
            <person name="Pinto D."/>
            <person name="Vollmers J."/>
            <person name="Rivas-Marin E."/>
            <person name="Kohn T."/>
            <person name="Peeters S.H."/>
            <person name="Heuer A."/>
            <person name="Rast P."/>
            <person name="Oberbeckmann S."/>
            <person name="Bunk B."/>
            <person name="Jeske O."/>
            <person name="Meyerdierks A."/>
            <person name="Storesund J.E."/>
            <person name="Kallscheuer N."/>
            <person name="Luecker S."/>
            <person name="Lage O.M."/>
            <person name="Pohl T."/>
            <person name="Merkel B.J."/>
            <person name="Hornburger P."/>
            <person name="Mueller R.-W."/>
            <person name="Bruemmer F."/>
            <person name="Labrenz M."/>
            <person name="Spormann A.M."/>
            <person name="Op den Camp H."/>
            <person name="Overmann J."/>
            <person name="Amann R."/>
            <person name="Jetten M.S.M."/>
            <person name="Mascher T."/>
            <person name="Medema M.H."/>
            <person name="Devos D.P."/>
            <person name="Kaster A.-K."/>
            <person name="Ovreas L."/>
            <person name="Rohde M."/>
            <person name="Galperin M.Y."/>
            <person name="Jogler C."/>
        </authorList>
    </citation>
    <scope>NUCLEOTIDE SEQUENCE [LARGE SCALE GENOMIC DNA]</scope>
    <source>
        <strain evidence="2 3">Spb1</strain>
    </source>
</reference>
<dbReference type="EMBL" id="CP036299">
    <property type="protein sequence ID" value="QDV28509.1"/>
    <property type="molecule type" value="Genomic_DNA"/>
</dbReference>
<gene>
    <name evidence="2" type="ORF">Spb1_03720</name>
</gene>
<feature type="chain" id="PRO_5022144027" description="LTXXQ motif protein" evidence="1">
    <location>
        <begin position="25"/>
        <end position="410"/>
    </location>
</feature>
<dbReference type="Proteomes" id="UP000315349">
    <property type="component" value="Chromosome"/>
</dbReference>
<proteinExistence type="predicted"/>
<evidence type="ECO:0000256" key="1">
    <source>
        <dbReference type="SAM" id="SignalP"/>
    </source>
</evidence>
<evidence type="ECO:0000313" key="2">
    <source>
        <dbReference type="EMBL" id="QDV28509.1"/>
    </source>
</evidence>
<sequence precursor="true">MKRTTTLLILGLLISGGTSSHLRAEVVPQSAPVVKMATAPNAAVIYWQAFYAIPNLTEEQKKVLEAAISSDTAPVSDQLKPIFAQYRIALHEMQRARQVTPCDWQLDMSAGPELLLPHVQKLRELSRVSLLRARQRFAERENDAAIDDVLATLKMARDCASSPLLISILVNASIEKAAIDLLARQLPTLTKDQRDRLEKELALLPPTVTVATAMQWEGEIFGTWLKRKLEAEIRQQGNSPSIEKLFAALCLSMGVPCNLDPKPEDRQGQRRAELIKTLSMADIDAQIKQLSDDFNTLSQIASLPIDQRKAKVDAFEKSIEAATQLKDKADLRHCLSSRALPSLGNVISREEQVYIRRQLLEQALRVLREGENSLTPIDGKMVRYQKMAHGFELHLSSSSGDVILKVGTEG</sequence>
<keyword evidence="1" id="KW-0732">Signal</keyword>
<feature type="signal peptide" evidence="1">
    <location>
        <begin position="1"/>
        <end position="24"/>
    </location>
</feature>
<dbReference type="AlphaFoldDB" id="A0A518GIU4"/>